<reference evidence="1 2" key="1">
    <citation type="journal article" date="2009" name="PLoS Genet.">
        <title>Genomic analysis of the basal lineage fungus Rhizopus oryzae reveals a whole-genome duplication.</title>
        <authorList>
            <person name="Ma L.-J."/>
            <person name="Ibrahim A.S."/>
            <person name="Skory C."/>
            <person name="Grabherr M.G."/>
            <person name="Burger G."/>
            <person name="Butler M."/>
            <person name="Elias M."/>
            <person name="Idnurm A."/>
            <person name="Lang B.F."/>
            <person name="Sone T."/>
            <person name="Abe A."/>
            <person name="Calvo S.E."/>
            <person name="Corrochano L.M."/>
            <person name="Engels R."/>
            <person name="Fu J."/>
            <person name="Hansberg W."/>
            <person name="Kim J.-M."/>
            <person name="Kodira C.D."/>
            <person name="Koehrsen M.J."/>
            <person name="Liu B."/>
            <person name="Miranda-Saavedra D."/>
            <person name="O'Leary S."/>
            <person name="Ortiz-Castellanos L."/>
            <person name="Poulter R."/>
            <person name="Rodriguez-Romero J."/>
            <person name="Ruiz-Herrera J."/>
            <person name="Shen Y.-Q."/>
            <person name="Zeng Q."/>
            <person name="Galagan J."/>
            <person name="Birren B.W."/>
            <person name="Cuomo C.A."/>
            <person name="Wickes B.L."/>
        </authorList>
    </citation>
    <scope>NUCLEOTIDE SEQUENCE [LARGE SCALE GENOMIC DNA]</scope>
    <source>
        <strain evidence="2">RA 99-880 / ATCC MYA-4621 / FGSC 9543 / NRRL 43880</strain>
    </source>
</reference>
<dbReference type="EMBL" id="CH476735">
    <property type="protein sequence ID" value="EIE81349.1"/>
    <property type="molecule type" value="Genomic_DNA"/>
</dbReference>
<proteinExistence type="predicted"/>
<dbReference type="RefSeq" id="XP_067516745.1">
    <property type="nucleotide sequence ID" value="XM_067660644.1"/>
</dbReference>
<dbReference type="InParanoid" id="I1BYR9"/>
<protein>
    <submittedName>
        <fullName evidence="1">Uncharacterized protein</fullName>
    </submittedName>
</protein>
<evidence type="ECO:0000313" key="2">
    <source>
        <dbReference type="Proteomes" id="UP000009138"/>
    </source>
</evidence>
<dbReference type="Proteomes" id="UP000009138">
    <property type="component" value="Unassembled WGS sequence"/>
</dbReference>
<gene>
    <name evidence="1" type="ORF">RO3G_06054</name>
</gene>
<sequence>MWIPFPDWTDSHLVPRREATQRTIVSGSTNECIDRIMITSCAHKLQAFKE</sequence>
<dbReference type="VEuPathDB" id="FungiDB:RO3G_06054"/>
<name>I1BYR9_RHIO9</name>
<dbReference type="GeneID" id="93613025"/>
<accession>I1BYR9</accession>
<keyword evidence="2" id="KW-1185">Reference proteome</keyword>
<evidence type="ECO:0000313" key="1">
    <source>
        <dbReference type="EMBL" id="EIE81349.1"/>
    </source>
</evidence>
<organism evidence="1 2">
    <name type="scientific">Rhizopus delemar (strain RA 99-880 / ATCC MYA-4621 / FGSC 9543 / NRRL 43880)</name>
    <name type="common">Mucormycosis agent</name>
    <name type="synonym">Rhizopus arrhizus var. delemar</name>
    <dbReference type="NCBI Taxonomy" id="246409"/>
    <lineage>
        <taxon>Eukaryota</taxon>
        <taxon>Fungi</taxon>
        <taxon>Fungi incertae sedis</taxon>
        <taxon>Mucoromycota</taxon>
        <taxon>Mucoromycotina</taxon>
        <taxon>Mucoromycetes</taxon>
        <taxon>Mucorales</taxon>
        <taxon>Mucorineae</taxon>
        <taxon>Rhizopodaceae</taxon>
        <taxon>Rhizopus</taxon>
    </lineage>
</organism>
<dbReference type="AlphaFoldDB" id="I1BYR9"/>